<gene>
    <name evidence="1" type="ORF">GCM10008938_23410</name>
</gene>
<comment type="caution">
    <text evidence="1">The sequence shown here is derived from an EMBL/GenBank/DDBJ whole genome shotgun (WGS) entry which is preliminary data.</text>
</comment>
<sequence>MTAYGFTLKFSSHERYTPNLQKWIETLTGQTVTLHFTHQMGWWPHQQCEVHLMASRSDAIAFYNLMLQHYRIETLQTL</sequence>
<proteinExistence type="predicted"/>
<dbReference type="RefSeq" id="WP_189002867.1">
    <property type="nucleotide sequence ID" value="NZ_BMOD01000007.1"/>
</dbReference>
<keyword evidence="2" id="KW-1185">Reference proteome</keyword>
<dbReference type="EMBL" id="BMOD01000007">
    <property type="protein sequence ID" value="GGJ36576.1"/>
    <property type="molecule type" value="Genomic_DNA"/>
</dbReference>
<organism evidence="1 2">
    <name type="scientific">Deinococcus roseus</name>
    <dbReference type="NCBI Taxonomy" id="392414"/>
    <lineage>
        <taxon>Bacteria</taxon>
        <taxon>Thermotogati</taxon>
        <taxon>Deinococcota</taxon>
        <taxon>Deinococci</taxon>
        <taxon>Deinococcales</taxon>
        <taxon>Deinococcaceae</taxon>
        <taxon>Deinococcus</taxon>
    </lineage>
</organism>
<evidence type="ECO:0000313" key="1">
    <source>
        <dbReference type="EMBL" id="GGJ36576.1"/>
    </source>
</evidence>
<evidence type="ECO:0000313" key="2">
    <source>
        <dbReference type="Proteomes" id="UP000632222"/>
    </source>
</evidence>
<protein>
    <submittedName>
        <fullName evidence="1">Uncharacterized protein</fullName>
    </submittedName>
</protein>
<accession>A0ABQ2D1X6</accession>
<name>A0ABQ2D1X6_9DEIO</name>
<dbReference type="Proteomes" id="UP000632222">
    <property type="component" value="Unassembled WGS sequence"/>
</dbReference>
<reference evidence="2" key="1">
    <citation type="journal article" date="2019" name="Int. J. Syst. Evol. Microbiol.">
        <title>The Global Catalogue of Microorganisms (GCM) 10K type strain sequencing project: providing services to taxonomists for standard genome sequencing and annotation.</title>
        <authorList>
            <consortium name="The Broad Institute Genomics Platform"/>
            <consortium name="The Broad Institute Genome Sequencing Center for Infectious Disease"/>
            <person name="Wu L."/>
            <person name="Ma J."/>
        </authorList>
    </citation>
    <scope>NUCLEOTIDE SEQUENCE [LARGE SCALE GENOMIC DNA]</scope>
    <source>
        <strain evidence="2">JCM 14370</strain>
    </source>
</reference>